<dbReference type="STRING" id="376489.A5892_17955"/>
<evidence type="ECO:0000313" key="2">
    <source>
        <dbReference type="EMBL" id="ANF59114.1"/>
    </source>
</evidence>
<accession>A0A172YIT1</accession>
<evidence type="ECO:0000313" key="3">
    <source>
        <dbReference type="Proteomes" id="UP000077875"/>
    </source>
</evidence>
<organism evidence="2 3">
    <name type="scientific">Halotalea alkalilenta</name>
    <dbReference type="NCBI Taxonomy" id="376489"/>
    <lineage>
        <taxon>Bacteria</taxon>
        <taxon>Pseudomonadati</taxon>
        <taxon>Pseudomonadota</taxon>
        <taxon>Gammaproteobacteria</taxon>
        <taxon>Oceanospirillales</taxon>
        <taxon>Halomonadaceae</taxon>
        <taxon>Halotalea</taxon>
    </lineage>
</organism>
<dbReference type="AlphaFoldDB" id="A0A172YIT1"/>
<proteinExistence type="predicted"/>
<dbReference type="Proteomes" id="UP000077875">
    <property type="component" value="Chromosome"/>
</dbReference>
<gene>
    <name evidence="2" type="ORF">A5892_17955</name>
</gene>
<dbReference type="RefSeq" id="WP_064123956.1">
    <property type="nucleotide sequence ID" value="NZ_CP015243.1"/>
</dbReference>
<evidence type="ECO:0000256" key="1">
    <source>
        <dbReference type="SAM" id="MobiDB-lite"/>
    </source>
</evidence>
<name>A0A172YIT1_9GAMM</name>
<dbReference type="KEGG" id="haa:A5892_17955"/>
<dbReference type="EMBL" id="CP015243">
    <property type="protein sequence ID" value="ANF59114.1"/>
    <property type="molecule type" value="Genomic_DNA"/>
</dbReference>
<keyword evidence="3" id="KW-1185">Reference proteome</keyword>
<sequence length="69" mass="7514">MLEGIIICLALLVVQLVVLYFVDKRLDYAQMNDSYAAAAGTQVAHAEIGSAVKKRKRTAAKPVPEDELP</sequence>
<protein>
    <submittedName>
        <fullName evidence="2">Uncharacterized protein</fullName>
    </submittedName>
</protein>
<feature type="region of interest" description="Disordered" evidence="1">
    <location>
        <begin position="50"/>
        <end position="69"/>
    </location>
</feature>
<reference evidence="2 3" key="1">
    <citation type="submission" date="2016-04" db="EMBL/GenBank/DDBJ databases">
        <title>Complete Genome Sequence of Halotalea alkalilenta IHB B 13600.</title>
        <authorList>
            <person name="Swarnkar M.K."/>
            <person name="Sharma A."/>
            <person name="Kaushal K."/>
            <person name="Soni R."/>
            <person name="Rana S."/>
            <person name="Singh A.K."/>
            <person name="Gulati A."/>
        </authorList>
    </citation>
    <scope>NUCLEOTIDE SEQUENCE [LARGE SCALE GENOMIC DNA]</scope>
    <source>
        <strain evidence="2 3">IHB B 13600</strain>
    </source>
</reference>